<keyword evidence="2" id="KW-0479">Metal-binding</keyword>
<keyword evidence="8" id="KW-1185">Reference proteome</keyword>
<dbReference type="InterPro" id="IPR036188">
    <property type="entry name" value="FAD/NAD-bd_sf"/>
</dbReference>
<keyword evidence="4" id="KW-0408">Iron</keyword>
<dbReference type="RefSeq" id="WP_110171405.1">
    <property type="nucleotide sequence ID" value="NZ_CP015136.1"/>
</dbReference>
<evidence type="ECO:0000256" key="3">
    <source>
        <dbReference type="ARBA" id="ARBA00023002"/>
    </source>
</evidence>
<evidence type="ECO:0000256" key="2">
    <source>
        <dbReference type="ARBA" id="ARBA00022723"/>
    </source>
</evidence>
<dbReference type="InterPro" id="IPR039650">
    <property type="entry name" value="HdrA-like"/>
</dbReference>
<dbReference type="PANTHER" id="PTHR43498:SF1">
    <property type="entry name" value="COB--COM HETERODISULFIDE REDUCTASE IRON-SULFUR SUBUNIT A"/>
    <property type="match status" value="1"/>
</dbReference>
<keyword evidence="6" id="KW-0732">Signal</keyword>
<feature type="signal peptide" evidence="6">
    <location>
        <begin position="1"/>
        <end position="20"/>
    </location>
</feature>
<evidence type="ECO:0000313" key="7">
    <source>
        <dbReference type="EMBL" id="AMY09672.1"/>
    </source>
</evidence>
<evidence type="ECO:0000256" key="5">
    <source>
        <dbReference type="ARBA" id="ARBA00023014"/>
    </source>
</evidence>
<dbReference type="AlphaFoldDB" id="A0A143PM50"/>
<dbReference type="STRING" id="1855912.LuPra_02894"/>
<dbReference type="GO" id="GO:0016491">
    <property type="term" value="F:oxidoreductase activity"/>
    <property type="evidence" value="ECO:0007669"/>
    <property type="project" value="UniProtKB-KW"/>
</dbReference>
<dbReference type="Proteomes" id="UP000076079">
    <property type="component" value="Chromosome"/>
</dbReference>
<protein>
    <submittedName>
        <fullName evidence="7">FAD dependent oxidoreductase</fullName>
    </submittedName>
</protein>
<dbReference type="GO" id="GO:0051539">
    <property type="term" value="F:4 iron, 4 sulfur cluster binding"/>
    <property type="evidence" value="ECO:0007669"/>
    <property type="project" value="UniProtKB-KW"/>
</dbReference>
<dbReference type="SUPFAM" id="SSF51905">
    <property type="entry name" value="FAD/NAD(P)-binding domain"/>
    <property type="match status" value="1"/>
</dbReference>
<dbReference type="Gene3D" id="3.50.50.60">
    <property type="entry name" value="FAD/NAD(P)-binding domain"/>
    <property type="match status" value="1"/>
</dbReference>
<accession>A0A143PM50</accession>
<feature type="chain" id="PRO_5007511704" evidence="6">
    <location>
        <begin position="21"/>
        <end position="543"/>
    </location>
</feature>
<organism evidence="7 8">
    <name type="scientific">Luteitalea pratensis</name>
    <dbReference type="NCBI Taxonomy" id="1855912"/>
    <lineage>
        <taxon>Bacteria</taxon>
        <taxon>Pseudomonadati</taxon>
        <taxon>Acidobacteriota</taxon>
        <taxon>Vicinamibacteria</taxon>
        <taxon>Vicinamibacterales</taxon>
        <taxon>Vicinamibacteraceae</taxon>
        <taxon>Luteitalea</taxon>
    </lineage>
</organism>
<reference evidence="7 8" key="1">
    <citation type="journal article" date="2016" name="Genome Announc.">
        <title>First Complete Genome Sequence of a Subdivision 6 Acidobacterium Strain.</title>
        <authorList>
            <person name="Huang S."/>
            <person name="Vieira S."/>
            <person name="Bunk B."/>
            <person name="Riedel T."/>
            <person name="Sproer C."/>
            <person name="Overmann J."/>
        </authorList>
    </citation>
    <scope>NUCLEOTIDE SEQUENCE [LARGE SCALE GENOMIC DNA]</scope>
    <source>
        <strain evidence="8">DSM 100886 HEG_-6_39</strain>
    </source>
</reference>
<reference evidence="8" key="2">
    <citation type="submission" date="2016-04" db="EMBL/GenBank/DDBJ databases">
        <title>First Complete Genome Sequence of a Subdivision 6 Acidobacterium.</title>
        <authorList>
            <person name="Huang S."/>
            <person name="Vieira S."/>
            <person name="Bunk B."/>
            <person name="Riedel T."/>
            <person name="Sproeer C."/>
            <person name="Overmann J."/>
        </authorList>
    </citation>
    <scope>NUCLEOTIDE SEQUENCE [LARGE SCALE GENOMIC DNA]</scope>
    <source>
        <strain evidence="8">DSM 100886 HEG_-6_39</strain>
    </source>
</reference>
<dbReference type="KEGG" id="abac:LuPra_02894"/>
<proteinExistence type="predicted"/>
<evidence type="ECO:0000256" key="1">
    <source>
        <dbReference type="ARBA" id="ARBA00022485"/>
    </source>
</evidence>
<evidence type="ECO:0000256" key="6">
    <source>
        <dbReference type="SAM" id="SignalP"/>
    </source>
</evidence>
<sequence length="543" mass="59624" precursor="true">MRHTLLGTLAILVTSSAAIAQPAPNTFDVVVYGGTAGGVVMAIAAAREGASVALLEPRDHLGGMVSGGLGWTDFGKKEVIGGYALEFYERAGKKYGVPIQWYLEPHVAENIFHEWVAEAGVRVFFRHRLVEKTGVTKDGLRVVAIHMENGATFRARVFADATYEGDLMAQAGVSYTFGREGSDRYGESLAGVRDRTPLHQFQVNIPARDASGALLPEVSGEQRSSAGTADTKLQAYNFRVCMTQREDNRVPFPMPNGYSPGRFAVLAKMLAAMDAIKKAAASDPAGAERRGDPKSRLTQPWTLWDVMKPDPIPNGKTDTNNNGAFSTDYIGGNYAYAEGDYATRARIWQAHVDYVQGFLYFLQHDPLVPAALQAAMTPWGLCKDEFVDTEHWPHQLYVREARRMVGEFVVSQKDIQTELTKRDAIGMGSYNSDSHNIQRIVNAEGFAENEGDMQVSVTPYQIPYRVMLPRRTEATNLLVPVAFSASHVAYSTLRMEPQYMIIGHAAGVAAKMAIDADIPVQAVPPAALRARLSSQRAVFEWTR</sequence>
<keyword evidence="1" id="KW-0004">4Fe-4S</keyword>
<name>A0A143PM50_LUTPR</name>
<dbReference type="PANTHER" id="PTHR43498">
    <property type="entry name" value="FERREDOXIN:COB-COM HETERODISULFIDE REDUCTASE SUBUNIT A"/>
    <property type="match status" value="1"/>
</dbReference>
<dbReference type="EMBL" id="CP015136">
    <property type="protein sequence ID" value="AMY09672.1"/>
    <property type="molecule type" value="Genomic_DNA"/>
</dbReference>
<dbReference type="Pfam" id="PF12831">
    <property type="entry name" value="FAD_oxidored"/>
    <property type="match status" value="1"/>
</dbReference>
<evidence type="ECO:0000256" key="4">
    <source>
        <dbReference type="ARBA" id="ARBA00023004"/>
    </source>
</evidence>
<dbReference type="OrthoDB" id="9777740at2"/>
<dbReference type="GO" id="GO:0046872">
    <property type="term" value="F:metal ion binding"/>
    <property type="evidence" value="ECO:0007669"/>
    <property type="project" value="UniProtKB-KW"/>
</dbReference>
<keyword evidence="3" id="KW-0560">Oxidoreductase</keyword>
<keyword evidence="5" id="KW-0411">Iron-sulfur</keyword>
<gene>
    <name evidence="7" type="ORF">LuPra_02894</name>
</gene>
<evidence type="ECO:0000313" key="8">
    <source>
        <dbReference type="Proteomes" id="UP000076079"/>
    </source>
</evidence>